<sequence>MDDKYIVWAEIKGKKFPLCLTVGAADELEKAFGSIPAIAQNVTDHANKEELGEMMHTILSAFLPLAKAGKEYLTARAAFSGEKGDSTPDVPEVDVLQTILSGTEIVHNIWAAVALALQGGSSRDVEVAPDNSVKNGETAM</sequence>
<accession>A0A2A7AM40</accession>
<protein>
    <submittedName>
        <fullName evidence="1">Uncharacterized protein</fullName>
    </submittedName>
</protein>
<comment type="caution">
    <text evidence="1">The sequence shown here is derived from an EMBL/GenBank/DDBJ whole genome shotgun (WGS) entry which is preliminary data.</text>
</comment>
<name>A0A2A7AM40_9FIRM</name>
<dbReference type="Proteomes" id="UP000220005">
    <property type="component" value="Unassembled WGS sequence"/>
</dbReference>
<evidence type="ECO:0000313" key="2">
    <source>
        <dbReference type="Proteomes" id="UP000220005"/>
    </source>
</evidence>
<dbReference type="AlphaFoldDB" id="A0A2A7AM40"/>
<proteinExistence type="predicted"/>
<dbReference type="RefSeq" id="WP_097840167.1">
    <property type="nucleotide sequence ID" value="NZ_NMTY01000032.1"/>
</dbReference>
<reference evidence="1 2" key="1">
    <citation type="journal article" date="2017" name="Front. Microbiol.">
        <title>New Insights into the Diversity of the Genus Faecalibacterium.</title>
        <authorList>
            <person name="Benevides L."/>
            <person name="Burman S."/>
            <person name="Martin R."/>
            <person name="Robert V."/>
            <person name="Thomas M."/>
            <person name="Miquel S."/>
            <person name="Chain F."/>
            <person name="Sokol H."/>
            <person name="Bermudez-Humaran L.G."/>
            <person name="Morrison M."/>
            <person name="Langella P."/>
            <person name="Azevedo V.A."/>
            <person name="Chatel J.M."/>
            <person name="Soares S."/>
        </authorList>
    </citation>
    <scope>NUCLEOTIDE SEQUENCE [LARGE SCALE GENOMIC DNA]</scope>
    <source>
        <strain evidence="1 2">CNCM I 4575</strain>
    </source>
</reference>
<dbReference type="EMBL" id="NMTY01000032">
    <property type="protein sequence ID" value="PDX80166.1"/>
    <property type="molecule type" value="Genomic_DNA"/>
</dbReference>
<gene>
    <name evidence="1" type="ORF">CGS58_13155</name>
</gene>
<evidence type="ECO:0000313" key="1">
    <source>
        <dbReference type="EMBL" id="PDX80166.1"/>
    </source>
</evidence>
<organism evidence="1 2">
    <name type="scientific">Faecalibacterium prausnitzii</name>
    <dbReference type="NCBI Taxonomy" id="853"/>
    <lineage>
        <taxon>Bacteria</taxon>
        <taxon>Bacillati</taxon>
        <taxon>Bacillota</taxon>
        <taxon>Clostridia</taxon>
        <taxon>Eubacteriales</taxon>
        <taxon>Oscillospiraceae</taxon>
        <taxon>Faecalibacterium</taxon>
    </lineage>
</organism>